<dbReference type="Pfam" id="PF25515">
    <property type="entry name" value="Arm_PDR"/>
    <property type="match status" value="1"/>
</dbReference>
<feature type="compositionally biased region" description="Basic residues" evidence="1">
    <location>
        <begin position="21"/>
        <end position="36"/>
    </location>
</feature>
<dbReference type="Pfam" id="PF13355">
    <property type="entry name" value="ARC6-like_IMS"/>
    <property type="match status" value="1"/>
</dbReference>
<dbReference type="PANTHER" id="PTHR33925:SF1">
    <property type="entry name" value="PROTEIN ACCUMULATION AND REPLICATION OF CHLOROPLASTS 6, CHLOROPLASTIC"/>
    <property type="match status" value="1"/>
</dbReference>
<dbReference type="InterPro" id="IPR057137">
    <property type="entry name" value="CDP1-like_a_solenoid_2"/>
</dbReference>
<dbReference type="PANTHER" id="PTHR33925">
    <property type="entry name" value="PLASTID DIVISION PROTEIN CDP1, CHLOROPLASTIC-RELATED"/>
    <property type="match status" value="1"/>
</dbReference>
<dbReference type="EMBL" id="CAID01000004">
    <property type="protein sequence ID" value="CEF97403.1"/>
    <property type="molecule type" value="Genomic_DNA"/>
</dbReference>
<dbReference type="GeneID" id="9833997"/>
<evidence type="ECO:0000313" key="6">
    <source>
        <dbReference type="Proteomes" id="UP000009170"/>
    </source>
</evidence>
<feature type="domain" description="Plastid division protein CDP1-like 1st alpha solenoid" evidence="4">
    <location>
        <begin position="258"/>
        <end position="392"/>
    </location>
</feature>
<evidence type="ECO:0000259" key="3">
    <source>
        <dbReference type="Pfam" id="PF23468"/>
    </source>
</evidence>
<evidence type="ECO:0000259" key="2">
    <source>
        <dbReference type="Pfam" id="PF13355"/>
    </source>
</evidence>
<evidence type="ECO:0000256" key="1">
    <source>
        <dbReference type="SAM" id="MobiDB-lite"/>
    </source>
</evidence>
<evidence type="ECO:0000259" key="4">
    <source>
        <dbReference type="Pfam" id="PF25515"/>
    </source>
</evidence>
<gene>
    <name evidence="5" type="ORF">OT_ostta04g00170</name>
</gene>
<reference evidence="5 6" key="2">
    <citation type="journal article" date="2014" name="BMC Genomics">
        <title>An improved genome of the model marine alga Ostreococcus tauri unfolds by assessing Illumina de novo assemblies.</title>
        <authorList>
            <person name="Blanc-Mathieu R."/>
            <person name="Verhelst B."/>
            <person name="Derelle E."/>
            <person name="Rombauts S."/>
            <person name="Bouget F.Y."/>
            <person name="Carre I."/>
            <person name="Chateau A."/>
            <person name="Eyre-Walker A."/>
            <person name="Grimsley N."/>
            <person name="Moreau H."/>
            <person name="Piegu B."/>
            <person name="Rivals E."/>
            <person name="Schackwitz W."/>
            <person name="Van de Peer Y."/>
            <person name="Piganeau G."/>
        </authorList>
    </citation>
    <scope>NUCLEOTIDE SEQUENCE [LARGE SCALE GENOMIC DNA]</scope>
    <source>
        <strain evidence="6">OTTH 0595 / CCAP 157/2 / RCC745</strain>
    </source>
</reference>
<dbReference type="InterPro" id="IPR044685">
    <property type="entry name" value="CPD1-like"/>
</dbReference>
<dbReference type="RefSeq" id="XP_003078537.2">
    <property type="nucleotide sequence ID" value="XM_003078489.2"/>
</dbReference>
<proteinExistence type="predicted"/>
<name>A0A090N330_OSTTA</name>
<protein>
    <submittedName>
        <fullName evidence="5">Uncharacterized protein</fullName>
    </submittedName>
</protein>
<dbReference type="InterPro" id="IPR058032">
    <property type="entry name" value="CDP1-like_a_solenoid_1"/>
</dbReference>
<evidence type="ECO:0000313" key="5">
    <source>
        <dbReference type="EMBL" id="CEF97403.1"/>
    </source>
</evidence>
<comment type="caution">
    <text evidence="5">The sequence shown here is derived from an EMBL/GenBank/DDBJ whole genome shotgun (WGS) entry which is preliminary data.</text>
</comment>
<dbReference type="KEGG" id="ota:OT_ostta04g00170"/>
<dbReference type="Proteomes" id="UP000009170">
    <property type="component" value="Unassembled WGS sequence"/>
</dbReference>
<sequence length="818" mass="88699">MAMRGRLGSSLARDGGAARARGGRRARAWTRTRTRTRASDGVGADVEMGDEGSARDDGSRARRTGRDASEGVEDTVRTVEDDGAFASGSVVLGRDGSVVAEAALALNDDAARYSVQNGRETTTTGSSTRGAVGGNFAVATASVGDFDDEEETEEVNDVPGIRAPTQGWYGGGFDAPEGTVPLPLSYYQILGLSPARTTPNALPRAALAVMDAPLPEGYSVQLLEQRLSLIDEAVAVLKDEEARRQHDEDIREGVLTPVEAHRAAAALCLLQEAGEYESVMEFEPVVAQCVSGRRHRKDVALTVALALCEFGHMALMANPPRISEGCELLEMGSKTLSSVGRSFAPEVRRNISALYHDVAPGYVLELLSMPLEAESERALGVRALRTLIWTKDPSQQLEQRAAFMEQTNELLTAQEHVALFVDAPDYIPVDSDEVYKSALAHVVAGVIDRKPMLIVDADEILEQIQLASTLPGELSRFSDVAVERAVCQILLGRIEEAEYTLGLHDDTADPSLVQYIEDRSPNGDLAEGMCAMADQWLIDVAFPLFRGTDAQPTPTIEDWFNTPNVQGFVSRLDSMPALVRIQGAIESAKRAVASGVGSIATAFLPTPPALQFGISDTQRRAVAVAKIGVLAGVAFVLNTNEPGAGSRRVPREPARRFAPLQAARGALSNVKLLTPTRQTTPRPAPVYTMDKGTAEKIVRKWQTAKAQALGQTHNMRQLEGILEGPMLQQWQTRAEDVKAHGWAWEYQLNELSIDHVQAVGTEKVFVETTLTEVAVLKDHAKNEPDDVYESTYRAKYELKKCRQGSKSEWKIVGGMVIY</sequence>
<dbReference type="STRING" id="70448.A0A090N330"/>
<feature type="compositionally biased region" description="Basic and acidic residues" evidence="1">
    <location>
        <begin position="52"/>
        <end position="74"/>
    </location>
</feature>
<dbReference type="OrthoDB" id="512200at2759"/>
<feature type="domain" description="Plastid division protein CDP1-like 2nd alpha solenoid" evidence="3">
    <location>
        <begin position="411"/>
        <end position="574"/>
    </location>
</feature>
<dbReference type="InterPro" id="IPR025344">
    <property type="entry name" value="CDP1-like_IMS"/>
</dbReference>
<accession>A0A090N330</accession>
<dbReference type="AlphaFoldDB" id="A0A090N330"/>
<reference evidence="6" key="1">
    <citation type="journal article" date="2006" name="Proc. Natl. Acad. Sci. U.S.A.">
        <title>Genome analysis of the smallest free-living eukaryote Ostreococcus tauri unveils many unique features.</title>
        <authorList>
            <person name="Derelle E."/>
            <person name="Ferraz C."/>
            <person name="Rombauts S."/>
            <person name="Rouze P."/>
            <person name="Worden A.Z."/>
            <person name="Robbens S."/>
            <person name="Partensky F."/>
            <person name="Degroeve S."/>
            <person name="Echeynie S."/>
            <person name="Cooke R."/>
            <person name="Saeys Y."/>
            <person name="Wuyts J."/>
            <person name="Jabbari K."/>
            <person name="Bowler C."/>
            <person name="Panaud O."/>
            <person name="Piegu B."/>
            <person name="Ball S.G."/>
            <person name="Ral J.-P."/>
            <person name="Bouget F.-Y."/>
            <person name="Piganeau G."/>
            <person name="De Baets B."/>
            <person name="Picard A."/>
            <person name="Delseny M."/>
            <person name="Demaille J."/>
            <person name="Van de Peer Y."/>
            <person name="Moreau H."/>
        </authorList>
    </citation>
    <scope>NUCLEOTIDE SEQUENCE [LARGE SCALE GENOMIC DNA]</scope>
    <source>
        <strain evidence="6">OTTH 0595 / CCAP 157/2 / RCC745</strain>
    </source>
</reference>
<feature type="region of interest" description="Disordered" evidence="1">
    <location>
        <begin position="1"/>
        <end position="74"/>
    </location>
</feature>
<dbReference type="InParanoid" id="A0A090N330"/>
<dbReference type="FunCoup" id="A0A090N330">
    <property type="interactions" value="535"/>
</dbReference>
<organism evidence="5 6">
    <name type="scientific">Ostreococcus tauri</name>
    <name type="common">Marine green alga</name>
    <dbReference type="NCBI Taxonomy" id="70448"/>
    <lineage>
        <taxon>Eukaryota</taxon>
        <taxon>Viridiplantae</taxon>
        <taxon>Chlorophyta</taxon>
        <taxon>Mamiellophyceae</taxon>
        <taxon>Mamiellales</taxon>
        <taxon>Bathycoccaceae</taxon>
        <taxon>Ostreococcus</taxon>
    </lineage>
</organism>
<feature type="domain" description="Plastid division protein CDP1-like IMS" evidence="2">
    <location>
        <begin position="694"/>
        <end position="811"/>
    </location>
</feature>
<dbReference type="Pfam" id="PF23468">
    <property type="entry name" value="ARC6"/>
    <property type="match status" value="1"/>
</dbReference>
<keyword evidence="6" id="KW-1185">Reference proteome</keyword>